<evidence type="ECO:0000256" key="1">
    <source>
        <dbReference type="ARBA" id="ARBA00004651"/>
    </source>
</evidence>
<feature type="transmembrane region" description="Helical" evidence="7">
    <location>
        <begin position="217"/>
        <end position="235"/>
    </location>
</feature>
<dbReference type="AlphaFoldDB" id="A0AA96RGP7"/>
<protein>
    <submittedName>
        <fullName evidence="9">DMT family transporter</fullName>
    </submittedName>
</protein>
<dbReference type="InterPro" id="IPR037185">
    <property type="entry name" value="EmrE-like"/>
</dbReference>
<comment type="subcellular location">
    <subcellularLocation>
        <location evidence="1">Cell membrane</location>
        <topology evidence="1">Multi-pass membrane protein</topology>
    </subcellularLocation>
</comment>
<keyword evidence="4 7" id="KW-0812">Transmembrane</keyword>
<feature type="domain" description="EamA" evidence="8">
    <location>
        <begin position="142"/>
        <end position="286"/>
    </location>
</feature>
<evidence type="ECO:0000256" key="2">
    <source>
        <dbReference type="ARBA" id="ARBA00007362"/>
    </source>
</evidence>
<feature type="transmembrane region" description="Helical" evidence="7">
    <location>
        <begin position="145"/>
        <end position="165"/>
    </location>
</feature>
<feature type="transmembrane region" description="Helical" evidence="7">
    <location>
        <begin position="269"/>
        <end position="289"/>
    </location>
</feature>
<gene>
    <name evidence="9" type="ORF">MJA45_05855</name>
</gene>
<reference evidence="9 10" key="1">
    <citation type="submission" date="2022-02" db="EMBL/GenBank/DDBJ databases">
        <title>Paenibacillus sp. MBLB1776 Whole Genome Shotgun Sequencing.</title>
        <authorList>
            <person name="Hwang C.Y."/>
            <person name="Cho E.-S."/>
            <person name="Seo M.-J."/>
        </authorList>
    </citation>
    <scope>NUCLEOTIDE SEQUENCE [LARGE SCALE GENOMIC DNA]</scope>
    <source>
        <strain evidence="9 10">MBLB1776</strain>
    </source>
</reference>
<evidence type="ECO:0000256" key="3">
    <source>
        <dbReference type="ARBA" id="ARBA00022475"/>
    </source>
</evidence>
<dbReference type="InterPro" id="IPR000620">
    <property type="entry name" value="EamA_dom"/>
</dbReference>
<organism evidence="9 10">
    <name type="scientific">Paenibacillus aurantius</name>
    <dbReference type="NCBI Taxonomy" id="2918900"/>
    <lineage>
        <taxon>Bacteria</taxon>
        <taxon>Bacillati</taxon>
        <taxon>Bacillota</taxon>
        <taxon>Bacilli</taxon>
        <taxon>Bacillales</taxon>
        <taxon>Paenibacillaceae</taxon>
        <taxon>Paenibacillus</taxon>
    </lineage>
</organism>
<dbReference type="InterPro" id="IPR051258">
    <property type="entry name" value="Diverse_Substrate_Transporter"/>
</dbReference>
<dbReference type="GO" id="GO:0005886">
    <property type="term" value="C:plasma membrane"/>
    <property type="evidence" value="ECO:0007669"/>
    <property type="project" value="UniProtKB-SubCell"/>
</dbReference>
<keyword evidence="3" id="KW-1003">Cell membrane</keyword>
<name>A0AA96RGP7_9BACL</name>
<feature type="transmembrane region" description="Helical" evidence="7">
    <location>
        <begin position="65"/>
        <end position="83"/>
    </location>
</feature>
<dbReference type="Proteomes" id="UP001305702">
    <property type="component" value="Chromosome"/>
</dbReference>
<dbReference type="PANTHER" id="PTHR42920:SF5">
    <property type="entry name" value="EAMA DOMAIN-CONTAINING PROTEIN"/>
    <property type="match status" value="1"/>
</dbReference>
<dbReference type="SUPFAM" id="SSF103481">
    <property type="entry name" value="Multidrug resistance efflux transporter EmrE"/>
    <property type="match status" value="2"/>
</dbReference>
<feature type="transmembrane region" description="Helical" evidence="7">
    <location>
        <begin position="35"/>
        <end position="53"/>
    </location>
</feature>
<dbReference type="EMBL" id="CP130318">
    <property type="protein sequence ID" value="WNQ12553.1"/>
    <property type="molecule type" value="Genomic_DNA"/>
</dbReference>
<proteinExistence type="inferred from homology"/>
<accession>A0AA96RGP7</accession>
<evidence type="ECO:0000256" key="4">
    <source>
        <dbReference type="ARBA" id="ARBA00022692"/>
    </source>
</evidence>
<sequence>MIGYSALLGAVLIWALSYIVMKAAATEYPQVLFQFWRYAAVAVLYSVCFHRSIKKIPFSLWRIGLLPYGLANFVLSLFSIYAVQYTTPTRVVVINSLIIGVVPLLRWLHDGDKPVRVEKWAIVLALTGIALLVEPKDSALQLGDGLAFVGMLGYAYSIVITNRMLLTERASVIQVSFLAVAGCAVYFTVTALVYAWFHPGGLALRPLLAQPMTMAGVLYMVAFVSVAANLLQVFGQRRLPPVTVSILFCLEPAATAVLDYFLLGHAASVRVILCGILLVGATIITTLPYKEATKREISMPGSEQTGAMGDH</sequence>
<evidence type="ECO:0000256" key="7">
    <source>
        <dbReference type="SAM" id="Phobius"/>
    </source>
</evidence>
<keyword evidence="10" id="KW-1185">Reference proteome</keyword>
<feature type="transmembrane region" description="Helical" evidence="7">
    <location>
        <begin position="177"/>
        <end position="197"/>
    </location>
</feature>
<evidence type="ECO:0000313" key="10">
    <source>
        <dbReference type="Proteomes" id="UP001305702"/>
    </source>
</evidence>
<keyword evidence="5 7" id="KW-1133">Transmembrane helix</keyword>
<comment type="similarity">
    <text evidence="2">Belongs to the EamA transporter family.</text>
</comment>
<dbReference type="KEGG" id="paun:MJA45_05855"/>
<feature type="transmembrane region" description="Helical" evidence="7">
    <location>
        <begin position="89"/>
        <end position="105"/>
    </location>
</feature>
<evidence type="ECO:0000256" key="5">
    <source>
        <dbReference type="ARBA" id="ARBA00022989"/>
    </source>
</evidence>
<keyword evidence="6 7" id="KW-0472">Membrane</keyword>
<dbReference type="RefSeq" id="WP_315606331.1">
    <property type="nucleotide sequence ID" value="NZ_CP130318.1"/>
</dbReference>
<dbReference type="Pfam" id="PF00892">
    <property type="entry name" value="EamA"/>
    <property type="match status" value="2"/>
</dbReference>
<feature type="transmembrane region" description="Helical" evidence="7">
    <location>
        <begin position="242"/>
        <end position="263"/>
    </location>
</feature>
<feature type="transmembrane region" description="Helical" evidence="7">
    <location>
        <begin position="117"/>
        <end position="133"/>
    </location>
</feature>
<evidence type="ECO:0000259" key="8">
    <source>
        <dbReference type="Pfam" id="PF00892"/>
    </source>
</evidence>
<evidence type="ECO:0000256" key="6">
    <source>
        <dbReference type="ARBA" id="ARBA00023136"/>
    </source>
</evidence>
<dbReference type="PANTHER" id="PTHR42920">
    <property type="entry name" value="OS03G0707200 PROTEIN-RELATED"/>
    <property type="match status" value="1"/>
</dbReference>
<feature type="domain" description="EamA" evidence="8">
    <location>
        <begin position="2"/>
        <end position="133"/>
    </location>
</feature>
<evidence type="ECO:0000313" key="9">
    <source>
        <dbReference type="EMBL" id="WNQ12553.1"/>
    </source>
</evidence>